<dbReference type="OrthoDB" id="461217at2"/>
<name>K9XW27_STAC7</name>
<comment type="function">
    <text evidence="12">Component of the F(0) channel, it forms part of the peripheral stalk, linking F(1) to F(0).</text>
</comment>
<evidence type="ECO:0000256" key="10">
    <source>
        <dbReference type="ARBA" id="ARBA00025198"/>
    </source>
</evidence>
<dbReference type="KEGG" id="scs:Sta7437_3231"/>
<evidence type="ECO:0000256" key="2">
    <source>
        <dbReference type="ARBA" id="ARBA00022547"/>
    </source>
</evidence>
<reference evidence="16" key="1">
    <citation type="journal article" date="2013" name="Proc. Natl. Acad. Sci. U.S.A.">
        <title>Improving the coverage of the cyanobacterial phylum using diversity-driven genome sequencing.</title>
        <authorList>
            <person name="Shih P.M."/>
            <person name="Wu D."/>
            <person name="Latifi A."/>
            <person name="Axen S.D."/>
            <person name="Fewer D.P."/>
            <person name="Talla E."/>
            <person name="Calteau A."/>
            <person name="Cai F."/>
            <person name="Tandeau de Marsac N."/>
            <person name="Rippka R."/>
            <person name="Herdman M."/>
            <person name="Sivonen K."/>
            <person name="Coursin T."/>
            <person name="Laurent T."/>
            <person name="Goodwin L."/>
            <person name="Nolan M."/>
            <person name="Davenport K.W."/>
            <person name="Han C.S."/>
            <person name="Rubin E.M."/>
            <person name="Eisen J.A."/>
            <person name="Woyke T."/>
            <person name="Gugger M."/>
            <person name="Kerfeld C.A."/>
        </authorList>
    </citation>
    <scope>NUCLEOTIDE SEQUENCE [LARGE SCALE GENOMIC DNA]</scope>
    <source>
        <strain evidence="16">ATCC 29371 / PCC 7437</strain>
    </source>
</reference>
<keyword evidence="4 12" id="KW-0375">Hydrogen ion transport</keyword>
<dbReference type="InterPro" id="IPR028987">
    <property type="entry name" value="ATP_synth_B-like_membr_sf"/>
</dbReference>
<dbReference type="GO" id="GO:0046933">
    <property type="term" value="F:proton-transporting ATP synthase activity, rotational mechanism"/>
    <property type="evidence" value="ECO:0007669"/>
    <property type="project" value="UniProtKB-UniRule"/>
</dbReference>
<dbReference type="STRING" id="111780.Sta7437_3231"/>
<evidence type="ECO:0000256" key="5">
    <source>
        <dbReference type="ARBA" id="ARBA00022989"/>
    </source>
</evidence>
<keyword evidence="1 12" id="KW-0813">Transport</keyword>
<dbReference type="PANTHER" id="PTHR34264:SF3">
    <property type="entry name" value="ATP SYNTHASE SUBUNIT B, CHLOROPLASTIC"/>
    <property type="match status" value="1"/>
</dbReference>
<organism evidence="15 16">
    <name type="scientific">Stanieria cyanosphaera (strain ATCC 29371 / PCC 7437)</name>
    <dbReference type="NCBI Taxonomy" id="111780"/>
    <lineage>
        <taxon>Bacteria</taxon>
        <taxon>Bacillati</taxon>
        <taxon>Cyanobacteriota</taxon>
        <taxon>Cyanophyceae</taxon>
        <taxon>Pleurocapsales</taxon>
        <taxon>Dermocarpellaceae</taxon>
        <taxon>Stanieria</taxon>
    </lineage>
</organism>
<evidence type="ECO:0000256" key="1">
    <source>
        <dbReference type="ARBA" id="ARBA00022448"/>
    </source>
</evidence>
<evidence type="ECO:0000256" key="9">
    <source>
        <dbReference type="ARBA" id="ARBA00023310"/>
    </source>
</evidence>
<dbReference type="HOGENOM" id="CLU_079215_8_1_3"/>
<evidence type="ECO:0000256" key="11">
    <source>
        <dbReference type="ARBA" id="ARBA00037847"/>
    </source>
</evidence>
<accession>K9XW27</accession>
<dbReference type="InterPro" id="IPR002146">
    <property type="entry name" value="ATP_synth_b/b'su_bac/chlpt"/>
</dbReference>
<evidence type="ECO:0000256" key="8">
    <source>
        <dbReference type="ARBA" id="ARBA00023136"/>
    </source>
</evidence>
<evidence type="ECO:0000313" key="15">
    <source>
        <dbReference type="EMBL" id="AFZ36738.1"/>
    </source>
</evidence>
<dbReference type="CDD" id="cd06503">
    <property type="entry name" value="ATP-synt_Fo_b"/>
    <property type="match status" value="1"/>
</dbReference>
<comment type="subcellular location">
    <subcellularLocation>
        <location evidence="12">Cellular thylakoid membrane</location>
        <topology evidence="12">Single-pass membrane protein</topology>
    </subcellularLocation>
    <subcellularLocation>
        <location evidence="11">Endomembrane system</location>
        <topology evidence="11">Single-pass membrane protein</topology>
    </subcellularLocation>
</comment>
<dbReference type="EMBL" id="CP003653">
    <property type="protein sequence ID" value="AFZ36738.1"/>
    <property type="molecule type" value="Genomic_DNA"/>
</dbReference>
<evidence type="ECO:0000256" key="14">
    <source>
        <dbReference type="SAM" id="Coils"/>
    </source>
</evidence>
<gene>
    <name evidence="12" type="primary">atpF</name>
    <name evidence="15" type="ordered locus">Sta7437_3231</name>
</gene>
<keyword evidence="3 12" id="KW-0812">Transmembrane</keyword>
<dbReference type="GO" id="GO:0031676">
    <property type="term" value="C:plasma membrane-derived thylakoid membrane"/>
    <property type="evidence" value="ECO:0007669"/>
    <property type="project" value="UniProtKB-SubCell"/>
</dbReference>
<dbReference type="NCBIfam" id="NF005606">
    <property type="entry name" value="PRK07352.1"/>
    <property type="match status" value="1"/>
</dbReference>
<evidence type="ECO:0000313" key="16">
    <source>
        <dbReference type="Proteomes" id="UP000010473"/>
    </source>
</evidence>
<dbReference type="eggNOG" id="COG0711">
    <property type="taxonomic scope" value="Bacteria"/>
</dbReference>
<keyword evidence="2 12" id="KW-0138">CF(0)</keyword>
<comment type="similarity">
    <text evidence="12 13">Belongs to the ATPase B chain family.</text>
</comment>
<dbReference type="RefSeq" id="WP_015194400.1">
    <property type="nucleotide sequence ID" value="NC_019748.1"/>
</dbReference>
<comment type="function">
    <text evidence="10 12">F(1)F(0) ATP synthase produces ATP from ADP in the presence of a proton or sodium gradient. F-type ATPases consist of two structural domains, F(1) containing the extramembraneous catalytic core and F(0) containing the membrane proton channel, linked together by a central stalk and a peripheral stalk. During catalysis, ATP synthesis in the catalytic domain of F(1) is coupled via a rotary mechanism of the central stalk subunits to proton translocation.</text>
</comment>
<dbReference type="PANTHER" id="PTHR34264">
    <property type="entry name" value="ATP SYNTHASE SUBUNIT B, CHLOROPLASTIC"/>
    <property type="match status" value="1"/>
</dbReference>
<dbReference type="AlphaFoldDB" id="K9XW27"/>
<evidence type="ECO:0000256" key="6">
    <source>
        <dbReference type="ARBA" id="ARBA00023065"/>
    </source>
</evidence>
<dbReference type="PATRIC" id="fig|111780.3.peg.3352"/>
<dbReference type="GO" id="GO:0045259">
    <property type="term" value="C:proton-transporting ATP synthase complex"/>
    <property type="evidence" value="ECO:0007669"/>
    <property type="project" value="UniProtKB-KW"/>
</dbReference>
<evidence type="ECO:0000256" key="13">
    <source>
        <dbReference type="RuleBase" id="RU003848"/>
    </source>
</evidence>
<evidence type="ECO:0000256" key="4">
    <source>
        <dbReference type="ARBA" id="ARBA00022781"/>
    </source>
</evidence>
<keyword evidence="16" id="KW-1185">Reference proteome</keyword>
<evidence type="ECO:0000256" key="7">
    <source>
        <dbReference type="ARBA" id="ARBA00023078"/>
    </source>
</evidence>
<dbReference type="Pfam" id="PF00430">
    <property type="entry name" value="ATP-synt_B"/>
    <property type="match status" value="1"/>
</dbReference>
<dbReference type="NCBIfam" id="TIGR01144">
    <property type="entry name" value="ATP_synt_b"/>
    <property type="match status" value="1"/>
</dbReference>
<comment type="subunit">
    <text evidence="12">F-type ATPases have 2 components, F(1) - the catalytic core - and F(0) - the membrane proton channel. F(1) has five subunits: alpha(3), beta(3), gamma(1), delta(1), epsilon(1). F(0) has four main subunits: a(1), b(1), b'(1) and c(10-14). The alpha and beta chains form an alternating ring which encloses part of the gamma chain. F(1) is attached to F(0) by a central stalk formed by the gamma and epsilon chains, while a peripheral stalk is formed by the delta, b and b' chains.</text>
</comment>
<keyword evidence="6 12" id="KW-0406">Ion transport</keyword>
<keyword evidence="7 12" id="KW-0793">Thylakoid</keyword>
<dbReference type="SUPFAM" id="SSF81573">
    <property type="entry name" value="F1F0 ATP synthase subunit B, membrane domain"/>
    <property type="match status" value="1"/>
</dbReference>
<keyword evidence="9 12" id="KW-0066">ATP synthesis</keyword>
<evidence type="ECO:0000256" key="3">
    <source>
        <dbReference type="ARBA" id="ARBA00022692"/>
    </source>
</evidence>
<keyword evidence="5 12" id="KW-1133">Transmembrane helix</keyword>
<feature type="transmembrane region" description="Helical" evidence="12">
    <location>
        <begin position="30"/>
        <end position="52"/>
    </location>
</feature>
<evidence type="ECO:0000256" key="12">
    <source>
        <dbReference type="HAMAP-Rule" id="MF_01398"/>
    </source>
</evidence>
<feature type="coiled-coil region" evidence="14">
    <location>
        <begin position="52"/>
        <end position="90"/>
    </location>
</feature>
<keyword evidence="8 12" id="KW-0472">Membrane</keyword>
<keyword evidence="14" id="KW-0175">Coiled coil</keyword>
<dbReference type="GO" id="GO:0012505">
    <property type="term" value="C:endomembrane system"/>
    <property type="evidence" value="ECO:0007669"/>
    <property type="project" value="UniProtKB-SubCell"/>
</dbReference>
<dbReference type="Proteomes" id="UP000010473">
    <property type="component" value="Chromosome"/>
</dbReference>
<proteinExistence type="inferred from homology"/>
<dbReference type="HAMAP" id="MF_01398">
    <property type="entry name" value="ATP_synth_b_bprime"/>
    <property type="match status" value="1"/>
</dbReference>
<protein>
    <recommendedName>
        <fullName evidence="12">ATP synthase subunit b</fullName>
    </recommendedName>
    <alternativeName>
        <fullName evidence="12">ATP synthase F(0) sector subunit b</fullName>
    </alternativeName>
    <alternativeName>
        <fullName evidence="12">ATPase subunit I</fullName>
    </alternativeName>
    <alternativeName>
        <fullName evidence="12">F-type ATPase subunit b</fullName>
        <shortName evidence="12">F-ATPase subunit b</shortName>
    </alternativeName>
</protein>
<dbReference type="InterPro" id="IPR005864">
    <property type="entry name" value="ATP_synth_F0_bsu_bac"/>
</dbReference>
<sequence length="177" mass="19475">MIETLFFLTEAHSEAEGGFGLNFDILESNLINLLILAGVLFYYGSKIVGNILNERKNKIAQKIGEVEEKQRKAAQALAQEQEKLAQAKSTASKIISDAEANAQKAKQAILAQGEKEVERIKAMAVADLNSEQERAIAELKQRITALALGRVENQLGEFLNDETQHQLIDRSIARLGG</sequence>